<dbReference type="OrthoDB" id="9775724at2"/>
<dbReference type="Pfam" id="PF13807">
    <property type="entry name" value="GNVR"/>
    <property type="match status" value="1"/>
</dbReference>
<feature type="transmembrane region" description="Helical" evidence="1">
    <location>
        <begin position="27"/>
        <end position="47"/>
    </location>
</feature>
<dbReference type="GO" id="GO:0004713">
    <property type="term" value="F:protein tyrosine kinase activity"/>
    <property type="evidence" value="ECO:0007669"/>
    <property type="project" value="TreeGrafter"/>
</dbReference>
<protein>
    <submittedName>
        <fullName evidence="3">LPS O-antigen length regulator</fullName>
    </submittedName>
</protein>
<organism evidence="3 4">
    <name type="scientific">Thalassotalea euphylliae</name>
    <dbReference type="NCBI Taxonomy" id="1655234"/>
    <lineage>
        <taxon>Bacteria</taxon>
        <taxon>Pseudomonadati</taxon>
        <taxon>Pseudomonadota</taxon>
        <taxon>Gammaproteobacteria</taxon>
        <taxon>Alteromonadales</taxon>
        <taxon>Colwelliaceae</taxon>
        <taxon>Thalassotalea</taxon>
    </lineage>
</organism>
<accession>A0A3E0TNW0</accession>
<feature type="domain" description="Tyrosine-protein kinase G-rich" evidence="2">
    <location>
        <begin position="226"/>
        <end position="303"/>
    </location>
</feature>
<comment type="caution">
    <text evidence="3">The sequence shown here is derived from an EMBL/GenBank/DDBJ whole genome shotgun (WGS) entry which is preliminary data.</text>
</comment>
<evidence type="ECO:0000313" key="4">
    <source>
        <dbReference type="Proteomes" id="UP000256478"/>
    </source>
</evidence>
<sequence>MTTNQNNTTVTDDLTLYGLFALFLRNWLILTVSGFSFAILALVWSLGQPNIYTAKTLLMPAGDDSGGLGGLAGSLGGLAAVAGVSLPEGKTDNTKLALELIETQVFLGEFIEENDLVLPIMAAEGWDEASNKLIIDPEKYDEATSTWVRKPKAPRKVIPSTQETYEELKKLISVEQDPKSKFVTISVDFYSPYLAAKWVDGLVEKLNESIRLRDKQEATESITYLEKLSQDSNVQGLRSTFSSLMEEQIKSRMLAEVRKDYVFKIVDPAVVPELKSKPKRSIIVVVAGFIGGIIGIIIVLFRSGRKAYLASN</sequence>
<evidence type="ECO:0000259" key="2">
    <source>
        <dbReference type="Pfam" id="PF13807"/>
    </source>
</evidence>
<proteinExistence type="predicted"/>
<feature type="transmembrane region" description="Helical" evidence="1">
    <location>
        <begin position="282"/>
        <end position="301"/>
    </location>
</feature>
<dbReference type="RefSeq" id="WP_116007244.1">
    <property type="nucleotide sequence ID" value="NZ_QUOU01000001.1"/>
</dbReference>
<dbReference type="GO" id="GO:0005886">
    <property type="term" value="C:plasma membrane"/>
    <property type="evidence" value="ECO:0007669"/>
    <property type="project" value="TreeGrafter"/>
</dbReference>
<dbReference type="EMBL" id="QUOU01000001">
    <property type="protein sequence ID" value="REL26123.1"/>
    <property type="molecule type" value="Genomic_DNA"/>
</dbReference>
<dbReference type="InterPro" id="IPR032807">
    <property type="entry name" value="GNVR"/>
</dbReference>
<dbReference type="InterPro" id="IPR050445">
    <property type="entry name" value="Bact_polysacc_biosynth/exp"/>
</dbReference>
<dbReference type="PANTHER" id="PTHR32309">
    <property type="entry name" value="TYROSINE-PROTEIN KINASE"/>
    <property type="match status" value="1"/>
</dbReference>
<evidence type="ECO:0000313" key="3">
    <source>
        <dbReference type="EMBL" id="REL26123.1"/>
    </source>
</evidence>
<keyword evidence="1" id="KW-0812">Transmembrane</keyword>
<dbReference type="AlphaFoldDB" id="A0A3E0TNW0"/>
<dbReference type="Proteomes" id="UP000256478">
    <property type="component" value="Unassembled WGS sequence"/>
</dbReference>
<dbReference type="PANTHER" id="PTHR32309:SF13">
    <property type="entry name" value="FERRIC ENTEROBACTIN TRANSPORT PROTEIN FEPE"/>
    <property type="match status" value="1"/>
</dbReference>
<feature type="transmembrane region" description="Helical" evidence="1">
    <location>
        <begin position="67"/>
        <end position="86"/>
    </location>
</feature>
<evidence type="ECO:0000256" key="1">
    <source>
        <dbReference type="SAM" id="Phobius"/>
    </source>
</evidence>
<name>A0A3E0TNW0_9GAMM</name>
<keyword evidence="1" id="KW-0472">Membrane</keyword>
<gene>
    <name evidence="3" type="ORF">DXX93_05715</name>
</gene>
<keyword evidence="1" id="KW-1133">Transmembrane helix</keyword>
<reference evidence="3 4" key="1">
    <citation type="submission" date="2018-08" db="EMBL/GenBank/DDBJ databases">
        <title>Thalassotalea euphylliae genome.</title>
        <authorList>
            <person name="Summers S."/>
            <person name="Rice S.A."/>
            <person name="Freckelton M.L."/>
            <person name="Nedved B.T."/>
            <person name="Hadfield M.G."/>
        </authorList>
    </citation>
    <scope>NUCLEOTIDE SEQUENCE [LARGE SCALE GENOMIC DNA]</scope>
    <source>
        <strain evidence="3 4">H1</strain>
    </source>
</reference>